<accession>A0A9P9JT63</accession>
<evidence type="ECO:0000313" key="2">
    <source>
        <dbReference type="EMBL" id="KAH7232391.1"/>
    </source>
</evidence>
<protein>
    <submittedName>
        <fullName evidence="2">Uncharacterized protein</fullName>
    </submittedName>
</protein>
<keyword evidence="3" id="KW-1185">Reference proteome</keyword>
<gene>
    <name evidence="2" type="ORF">BKA55DRAFT_544722</name>
</gene>
<dbReference type="EMBL" id="JAGMUX010000019">
    <property type="protein sequence ID" value="KAH7232391.1"/>
    <property type="molecule type" value="Genomic_DNA"/>
</dbReference>
<dbReference type="Proteomes" id="UP000720189">
    <property type="component" value="Unassembled WGS sequence"/>
</dbReference>
<evidence type="ECO:0000313" key="3">
    <source>
        <dbReference type="Proteomes" id="UP000720189"/>
    </source>
</evidence>
<dbReference type="RefSeq" id="XP_046044051.1">
    <property type="nucleotide sequence ID" value="XM_046190748.1"/>
</dbReference>
<organism evidence="2 3">
    <name type="scientific">Fusarium redolens</name>
    <dbReference type="NCBI Taxonomy" id="48865"/>
    <lineage>
        <taxon>Eukaryota</taxon>
        <taxon>Fungi</taxon>
        <taxon>Dikarya</taxon>
        <taxon>Ascomycota</taxon>
        <taxon>Pezizomycotina</taxon>
        <taxon>Sordariomycetes</taxon>
        <taxon>Hypocreomycetidae</taxon>
        <taxon>Hypocreales</taxon>
        <taxon>Nectriaceae</taxon>
        <taxon>Fusarium</taxon>
        <taxon>Fusarium redolens species complex</taxon>
    </lineage>
</organism>
<dbReference type="AlphaFoldDB" id="A0A9P9JT63"/>
<dbReference type="GeneID" id="70220702"/>
<feature type="coiled-coil region" evidence="1">
    <location>
        <begin position="64"/>
        <end position="91"/>
    </location>
</feature>
<comment type="caution">
    <text evidence="2">The sequence shown here is derived from an EMBL/GenBank/DDBJ whole genome shotgun (WGS) entry which is preliminary data.</text>
</comment>
<keyword evidence="1" id="KW-0175">Coiled coil</keyword>
<proteinExistence type="predicted"/>
<dbReference type="OrthoDB" id="10540622at2759"/>
<name>A0A9P9JT63_FUSRE</name>
<evidence type="ECO:0000256" key="1">
    <source>
        <dbReference type="SAM" id="Coils"/>
    </source>
</evidence>
<sequence>MATSPLNLAVALLGSYRNRLNNGYQTTLNHFDASQIYEQLCHGRGIFTIHRLRLLPPCLISGYRHHLRKRTQKLNNALNELENDISKMEGYCPRKWMKRFYKLLKQLCKRNSRPDPVKMAEKIIEIIEHLLCAMELLRCYMESRDKRKRKWRSPVKAKNRMLDGIGNKIVEIVQRYVPHVVT</sequence>
<reference evidence="2" key="1">
    <citation type="journal article" date="2021" name="Nat. Commun.">
        <title>Genetic determinants of endophytism in the Arabidopsis root mycobiome.</title>
        <authorList>
            <person name="Mesny F."/>
            <person name="Miyauchi S."/>
            <person name="Thiergart T."/>
            <person name="Pickel B."/>
            <person name="Atanasova L."/>
            <person name="Karlsson M."/>
            <person name="Huettel B."/>
            <person name="Barry K.W."/>
            <person name="Haridas S."/>
            <person name="Chen C."/>
            <person name="Bauer D."/>
            <person name="Andreopoulos W."/>
            <person name="Pangilinan J."/>
            <person name="LaButti K."/>
            <person name="Riley R."/>
            <person name="Lipzen A."/>
            <person name="Clum A."/>
            <person name="Drula E."/>
            <person name="Henrissat B."/>
            <person name="Kohler A."/>
            <person name="Grigoriev I.V."/>
            <person name="Martin F.M."/>
            <person name="Hacquard S."/>
        </authorList>
    </citation>
    <scope>NUCLEOTIDE SEQUENCE</scope>
    <source>
        <strain evidence="2">MPI-CAGE-AT-0023</strain>
    </source>
</reference>